<evidence type="ECO:0000259" key="2">
    <source>
        <dbReference type="Pfam" id="PF00582"/>
    </source>
</evidence>
<dbReference type="PANTHER" id="PTHR46268">
    <property type="entry name" value="STRESS RESPONSE PROTEIN NHAX"/>
    <property type="match status" value="1"/>
</dbReference>
<sequence length="146" mass="15232">MSVVLGYDESPGAARALRIAIEVAAAYGEDLVLVYGAAAPGLRDGAEYRSHYDAIRQAGRTGLEHALTAAEEAGVRATVEVLDEKPAQALLDAAERHAARVIVVGTWGESPMRGALLGSTPHKLLHMSAVPVLCVPTEEGPAQPQA</sequence>
<organism evidence="3 4">
    <name type="scientific">Streptomyces durocortorensis</name>
    <dbReference type="NCBI Taxonomy" id="2811104"/>
    <lineage>
        <taxon>Bacteria</taxon>
        <taxon>Bacillati</taxon>
        <taxon>Actinomycetota</taxon>
        <taxon>Actinomycetes</taxon>
        <taxon>Kitasatosporales</taxon>
        <taxon>Streptomycetaceae</taxon>
        <taxon>Streptomyces</taxon>
    </lineage>
</organism>
<feature type="domain" description="UspA" evidence="2">
    <location>
        <begin position="3"/>
        <end position="136"/>
    </location>
</feature>
<dbReference type="PANTHER" id="PTHR46268:SF6">
    <property type="entry name" value="UNIVERSAL STRESS PROTEIN UP12"/>
    <property type="match status" value="1"/>
</dbReference>
<dbReference type="EMBL" id="JAFEUF010000295">
    <property type="protein sequence ID" value="MBM7058284.1"/>
    <property type="molecule type" value="Genomic_DNA"/>
</dbReference>
<gene>
    <name evidence="3" type="ORF">JS521_31790</name>
</gene>
<dbReference type="Proteomes" id="UP000712045">
    <property type="component" value="Unassembled WGS sequence"/>
</dbReference>
<dbReference type="PRINTS" id="PR01438">
    <property type="entry name" value="UNVRSLSTRESS"/>
</dbReference>
<dbReference type="SUPFAM" id="SSF52402">
    <property type="entry name" value="Adenine nucleotide alpha hydrolases-like"/>
    <property type="match status" value="1"/>
</dbReference>
<dbReference type="Pfam" id="PF00582">
    <property type="entry name" value="Usp"/>
    <property type="match status" value="1"/>
</dbReference>
<comment type="similarity">
    <text evidence="1">Belongs to the universal stress protein A family.</text>
</comment>
<keyword evidence="4" id="KW-1185">Reference proteome</keyword>
<protein>
    <submittedName>
        <fullName evidence="3">Universal stress protein</fullName>
    </submittedName>
</protein>
<dbReference type="Gene3D" id="3.40.50.620">
    <property type="entry name" value="HUPs"/>
    <property type="match status" value="1"/>
</dbReference>
<accession>A0ABS2I508</accession>
<dbReference type="RefSeq" id="WP_205086382.1">
    <property type="nucleotide sequence ID" value="NZ_JAFEUF010000295.1"/>
</dbReference>
<evidence type="ECO:0000256" key="1">
    <source>
        <dbReference type="ARBA" id="ARBA00008791"/>
    </source>
</evidence>
<dbReference type="CDD" id="cd00293">
    <property type="entry name" value="USP-like"/>
    <property type="match status" value="1"/>
</dbReference>
<dbReference type="InterPro" id="IPR006016">
    <property type="entry name" value="UspA"/>
</dbReference>
<name>A0ABS2I508_9ACTN</name>
<dbReference type="InterPro" id="IPR006015">
    <property type="entry name" value="Universal_stress_UspA"/>
</dbReference>
<dbReference type="InterPro" id="IPR014729">
    <property type="entry name" value="Rossmann-like_a/b/a_fold"/>
</dbReference>
<evidence type="ECO:0000313" key="3">
    <source>
        <dbReference type="EMBL" id="MBM7058284.1"/>
    </source>
</evidence>
<comment type="caution">
    <text evidence="3">The sequence shown here is derived from an EMBL/GenBank/DDBJ whole genome shotgun (WGS) entry which is preliminary data.</text>
</comment>
<evidence type="ECO:0000313" key="4">
    <source>
        <dbReference type="Proteomes" id="UP000712045"/>
    </source>
</evidence>
<reference evidence="3 4" key="1">
    <citation type="submission" date="2021-02" db="EMBL/GenBank/DDBJ databases">
        <title>Genome Streptomyces sp. RHZ10.</title>
        <authorList>
            <person name="Besaury L."/>
        </authorList>
    </citation>
    <scope>NUCLEOTIDE SEQUENCE [LARGE SCALE GENOMIC DNA]</scope>
    <source>
        <strain evidence="3 4">RHZ10</strain>
    </source>
</reference>
<proteinExistence type="inferred from homology"/>